<dbReference type="KEGG" id="dpx:DAPPUDRAFT_280700"/>
<sequence>MVTPRSRTVNIASGQAFGAGRFAAPPGPQLTIAASISAFLSSISASGASPPAPAPAPAAPSASNWAARSAIPGKTVWSHNFSNPGELTAFKQGNGTGVGDRAHVGPAIEPFIVDDPITGKAIRFIALGARLTSAFLASGGPGPRPIDIDDDYLWPDPALKGAYTVHLCDPDGGQDNNLVRITAKSGLTLTATWVNETGQPLTNGVQRDWPVGTHIGGQSAVNWSRHFSALKGDSNGRGVDDINLAGNVLRSMQDQTNFPHGTQAFGYGWYGRPEYQAEHATWRPSDSGAQAIDSILRSNLWDGDSFTLSWRQK</sequence>
<dbReference type="HOGENOM" id="CLU_890183_0_0_1"/>
<accession>E9I821</accession>
<proteinExistence type="predicted"/>
<evidence type="ECO:0000313" key="2">
    <source>
        <dbReference type="Proteomes" id="UP000000305"/>
    </source>
</evidence>
<organism evidence="1 2">
    <name type="scientific">Daphnia pulex</name>
    <name type="common">Water flea</name>
    <dbReference type="NCBI Taxonomy" id="6669"/>
    <lineage>
        <taxon>Eukaryota</taxon>
        <taxon>Metazoa</taxon>
        <taxon>Ecdysozoa</taxon>
        <taxon>Arthropoda</taxon>
        <taxon>Crustacea</taxon>
        <taxon>Branchiopoda</taxon>
        <taxon>Diplostraca</taxon>
        <taxon>Cladocera</taxon>
        <taxon>Anomopoda</taxon>
        <taxon>Daphniidae</taxon>
        <taxon>Daphnia</taxon>
    </lineage>
</organism>
<dbReference type="EMBL" id="GL737689">
    <property type="protein sequence ID" value="EFX59859.1"/>
    <property type="molecule type" value="Genomic_DNA"/>
</dbReference>
<evidence type="ECO:0000313" key="1">
    <source>
        <dbReference type="EMBL" id="EFX59859.1"/>
    </source>
</evidence>
<dbReference type="AlphaFoldDB" id="E9I821"/>
<feature type="non-terminal residue" evidence="1">
    <location>
        <position position="313"/>
    </location>
</feature>
<protein>
    <submittedName>
        <fullName evidence="1">Uncharacterized protein</fullName>
    </submittedName>
</protein>
<dbReference type="InParanoid" id="E9I821"/>
<keyword evidence="2" id="KW-1185">Reference proteome</keyword>
<reference evidence="1 2" key="1">
    <citation type="journal article" date="2011" name="Science">
        <title>The ecoresponsive genome of Daphnia pulex.</title>
        <authorList>
            <person name="Colbourne J.K."/>
            <person name="Pfrender M.E."/>
            <person name="Gilbert D."/>
            <person name="Thomas W.K."/>
            <person name="Tucker A."/>
            <person name="Oakley T.H."/>
            <person name="Tokishita S."/>
            <person name="Aerts A."/>
            <person name="Arnold G.J."/>
            <person name="Basu M.K."/>
            <person name="Bauer D.J."/>
            <person name="Caceres C.E."/>
            <person name="Carmel L."/>
            <person name="Casola C."/>
            <person name="Choi J.H."/>
            <person name="Detter J.C."/>
            <person name="Dong Q."/>
            <person name="Dusheyko S."/>
            <person name="Eads B.D."/>
            <person name="Frohlich T."/>
            <person name="Geiler-Samerotte K.A."/>
            <person name="Gerlach D."/>
            <person name="Hatcher P."/>
            <person name="Jogdeo S."/>
            <person name="Krijgsveld J."/>
            <person name="Kriventseva E.V."/>
            <person name="Kultz D."/>
            <person name="Laforsch C."/>
            <person name="Lindquist E."/>
            <person name="Lopez J."/>
            <person name="Manak J.R."/>
            <person name="Muller J."/>
            <person name="Pangilinan J."/>
            <person name="Patwardhan R.P."/>
            <person name="Pitluck S."/>
            <person name="Pritham E.J."/>
            <person name="Rechtsteiner A."/>
            <person name="Rho M."/>
            <person name="Rogozin I.B."/>
            <person name="Sakarya O."/>
            <person name="Salamov A."/>
            <person name="Schaack S."/>
            <person name="Shapiro H."/>
            <person name="Shiga Y."/>
            <person name="Skalitzky C."/>
            <person name="Smith Z."/>
            <person name="Souvorov A."/>
            <person name="Sung W."/>
            <person name="Tang Z."/>
            <person name="Tsuchiya D."/>
            <person name="Tu H."/>
            <person name="Vos H."/>
            <person name="Wang M."/>
            <person name="Wolf Y.I."/>
            <person name="Yamagata H."/>
            <person name="Yamada T."/>
            <person name="Ye Y."/>
            <person name="Shaw J.R."/>
            <person name="Andrews J."/>
            <person name="Crease T.J."/>
            <person name="Tang H."/>
            <person name="Lucas S.M."/>
            <person name="Robertson H.M."/>
            <person name="Bork P."/>
            <person name="Koonin E.V."/>
            <person name="Zdobnov E.M."/>
            <person name="Grigoriev I.V."/>
            <person name="Lynch M."/>
            <person name="Boore J.L."/>
        </authorList>
    </citation>
    <scope>NUCLEOTIDE SEQUENCE [LARGE SCALE GENOMIC DNA]</scope>
</reference>
<gene>
    <name evidence="1" type="ORF">DAPPUDRAFT_280700</name>
</gene>
<dbReference type="Proteomes" id="UP000000305">
    <property type="component" value="Unassembled WGS sequence"/>
</dbReference>
<name>E9I821_DAPPU</name>